<sequence length="344" mass="38618">MVFKKIFEKLGGITIEAGKKVEEGVKTPAAKLGSIGQPFTGRRDFRGTIRRRSTSMIMERMRMTPDEVEVFKELIEADKHLEEEKKESERKYMEASLEELLKEEEKKFDPKILLMLGIVSGLILLLITVTLGLGLDIGIILMFAVTSLSVILTVAPKLQKGRKSVEASRQLPFALRQMATELRAGLGLHDSMRSVALSGYGALSEEFARTLEEIRYGESTENALREMCNRVNSEGLDRAVYQITRTLESGGDLAKTLNIIADDVAYEMRMKLRDYSQKLNSFTMIYMFIAILGPVIFLVMLLAAATIMEGSVLPPVAILLLYLFLFPMIAGFMAFMIKRLEPKL</sequence>
<dbReference type="InterPro" id="IPR042094">
    <property type="entry name" value="T2SS_GspF_sf"/>
</dbReference>
<dbReference type="OrthoDB" id="12374at2157"/>
<evidence type="ECO:0000256" key="6">
    <source>
        <dbReference type="SAM" id="Coils"/>
    </source>
</evidence>
<evidence type="ECO:0000256" key="4">
    <source>
        <dbReference type="ARBA" id="ARBA00022989"/>
    </source>
</evidence>
<dbReference type="PANTHER" id="PTHR35007">
    <property type="entry name" value="INTEGRAL MEMBRANE PROTEIN-RELATED"/>
    <property type="match status" value="1"/>
</dbReference>
<feature type="transmembrane region" description="Helical" evidence="7">
    <location>
        <begin position="279"/>
        <end position="304"/>
    </location>
</feature>
<dbReference type="Pfam" id="PF00482">
    <property type="entry name" value="T2SSF"/>
    <property type="match status" value="1"/>
</dbReference>
<feature type="transmembrane region" description="Helical" evidence="7">
    <location>
        <begin position="316"/>
        <end position="337"/>
    </location>
</feature>
<gene>
    <name evidence="9" type="ORF">DPC56_04220</name>
</gene>
<organism evidence="9 10">
    <name type="scientific">Methanothermobacter tenebrarum</name>
    <dbReference type="NCBI Taxonomy" id="680118"/>
    <lineage>
        <taxon>Archaea</taxon>
        <taxon>Methanobacteriati</taxon>
        <taxon>Methanobacteriota</taxon>
        <taxon>Methanomada group</taxon>
        <taxon>Methanobacteria</taxon>
        <taxon>Methanobacteriales</taxon>
        <taxon>Methanobacteriaceae</taxon>
        <taxon>Methanothermobacter</taxon>
    </lineage>
</organism>
<evidence type="ECO:0000259" key="8">
    <source>
        <dbReference type="Pfam" id="PF00482"/>
    </source>
</evidence>
<evidence type="ECO:0000313" key="10">
    <source>
        <dbReference type="Proteomes" id="UP000249782"/>
    </source>
</evidence>
<evidence type="ECO:0000256" key="2">
    <source>
        <dbReference type="ARBA" id="ARBA00022475"/>
    </source>
</evidence>
<dbReference type="AlphaFoldDB" id="A0A328PHJ2"/>
<evidence type="ECO:0000313" key="9">
    <source>
        <dbReference type="EMBL" id="RAO79136.1"/>
    </source>
</evidence>
<keyword evidence="5 7" id="KW-0472">Membrane</keyword>
<protein>
    <submittedName>
        <fullName evidence="9">Type II secretion system F family protein</fullName>
    </submittedName>
</protein>
<accession>A0A328PHJ2</accession>
<feature type="domain" description="Type II secretion system protein GspF" evidence="8">
    <location>
        <begin position="174"/>
        <end position="300"/>
    </location>
</feature>
<feature type="coiled-coil region" evidence="6">
    <location>
        <begin position="71"/>
        <end position="103"/>
    </location>
</feature>
<keyword evidence="4 7" id="KW-1133">Transmembrane helix</keyword>
<name>A0A328PHJ2_9EURY</name>
<evidence type="ECO:0000256" key="5">
    <source>
        <dbReference type="ARBA" id="ARBA00023136"/>
    </source>
</evidence>
<dbReference type="InterPro" id="IPR018076">
    <property type="entry name" value="T2SS_GspF_dom"/>
</dbReference>
<comment type="caution">
    <text evidence="9">The sequence shown here is derived from an EMBL/GenBank/DDBJ whole genome shotgun (WGS) entry which is preliminary data.</text>
</comment>
<dbReference type="Gene3D" id="1.20.81.30">
    <property type="entry name" value="Type II secretion system (T2SS), domain F"/>
    <property type="match status" value="1"/>
</dbReference>
<keyword evidence="6" id="KW-0175">Coiled coil</keyword>
<feature type="transmembrane region" description="Helical" evidence="7">
    <location>
        <begin position="137"/>
        <end position="155"/>
    </location>
</feature>
<keyword evidence="10" id="KW-1185">Reference proteome</keyword>
<keyword evidence="3 7" id="KW-0812">Transmembrane</keyword>
<dbReference type="PANTHER" id="PTHR35007:SF1">
    <property type="entry name" value="PILUS ASSEMBLY PROTEIN"/>
    <property type="match status" value="1"/>
</dbReference>
<evidence type="ECO:0000256" key="3">
    <source>
        <dbReference type="ARBA" id="ARBA00022692"/>
    </source>
</evidence>
<dbReference type="GO" id="GO:0005886">
    <property type="term" value="C:plasma membrane"/>
    <property type="evidence" value="ECO:0007669"/>
    <property type="project" value="UniProtKB-SubCell"/>
</dbReference>
<reference evidence="9 10" key="1">
    <citation type="submission" date="2018-06" db="EMBL/GenBank/DDBJ databases">
        <title>Draft genome sequence of hyperthermophilic methanogen Methanothermobacter tenebrarum sp. MCM-B 1447.</title>
        <authorList>
            <person name="Pore S.D."/>
            <person name="Dagar S."/>
            <person name="Dhakephalkar P.K."/>
        </authorList>
    </citation>
    <scope>NUCLEOTIDE SEQUENCE [LARGE SCALE GENOMIC DNA]</scope>
    <source>
        <strain evidence="9 10">MCM B 1447</strain>
    </source>
</reference>
<evidence type="ECO:0000256" key="7">
    <source>
        <dbReference type="SAM" id="Phobius"/>
    </source>
</evidence>
<comment type="subcellular location">
    <subcellularLocation>
        <location evidence="1">Cell membrane</location>
        <topology evidence="1">Multi-pass membrane protein</topology>
    </subcellularLocation>
</comment>
<dbReference type="Proteomes" id="UP000249782">
    <property type="component" value="Unassembled WGS sequence"/>
</dbReference>
<proteinExistence type="predicted"/>
<evidence type="ECO:0000256" key="1">
    <source>
        <dbReference type="ARBA" id="ARBA00004651"/>
    </source>
</evidence>
<dbReference type="EMBL" id="QLOE01000004">
    <property type="protein sequence ID" value="RAO79136.1"/>
    <property type="molecule type" value="Genomic_DNA"/>
</dbReference>
<keyword evidence="2" id="KW-1003">Cell membrane</keyword>
<feature type="transmembrane region" description="Helical" evidence="7">
    <location>
        <begin position="112"/>
        <end position="131"/>
    </location>
</feature>
<dbReference type="RefSeq" id="WP_112093823.1">
    <property type="nucleotide sequence ID" value="NZ_QLOE01000004.1"/>
</dbReference>